<proteinExistence type="predicted"/>
<organism evidence="1 2">
    <name type="scientific">Meloidogyne enterolobii</name>
    <name type="common">Root-knot nematode worm</name>
    <name type="synonym">Meloidogyne mayaguensis</name>
    <dbReference type="NCBI Taxonomy" id="390850"/>
    <lineage>
        <taxon>Eukaryota</taxon>
        <taxon>Metazoa</taxon>
        <taxon>Ecdysozoa</taxon>
        <taxon>Nematoda</taxon>
        <taxon>Chromadorea</taxon>
        <taxon>Rhabditida</taxon>
        <taxon>Tylenchina</taxon>
        <taxon>Tylenchomorpha</taxon>
        <taxon>Tylenchoidea</taxon>
        <taxon>Meloidogynidae</taxon>
        <taxon>Meloidogyninae</taxon>
        <taxon>Meloidogyne</taxon>
    </lineage>
</organism>
<dbReference type="Proteomes" id="UP001497535">
    <property type="component" value="Unassembled WGS sequence"/>
</dbReference>
<accession>A0ACB0ZBG7</accession>
<comment type="caution">
    <text evidence="1">The sequence shown here is derived from an EMBL/GenBank/DDBJ whole genome shotgun (WGS) entry which is preliminary data.</text>
</comment>
<evidence type="ECO:0000313" key="2">
    <source>
        <dbReference type="Proteomes" id="UP001497535"/>
    </source>
</evidence>
<dbReference type="EMBL" id="CAVMJV010000030">
    <property type="protein sequence ID" value="CAK5076284.1"/>
    <property type="molecule type" value="Genomic_DNA"/>
</dbReference>
<reference evidence="1" key="1">
    <citation type="submission" date="2023-11" db="EMBL/GenBank/DDBJ databases">
        <authorList>
            <person name="Poullet M."/>
        </authorList>
    </citation>
    <scope>NUCLEOTIDE SEQUENCE</scope>
    <source>
        <strain evidence="1">E1834</strain>
    </source>
</reference>
<gene>
    <name evidence="1" type="ORF">MENTE1834_LOCUS23146</name>
</gene>
<sequence>MKGFIIQINFSKTLFLSFYSHLINFSTRNCVAKKPKNIFKKIEFLNYFSKMSSKIHPIWNLERINGQKLFNRLKEEEESLVECTECKLKLKILNYFDVTNLIKHLSSSTHSEANYKEKLKFLIKENWGNFENGGDQFDPRPWENAYEKLEAFQINFKSKEISNKLKGALQTIEEILDKYSLEQISLSFNGGKDCTLLLHLFRACVNKKYNNQKQINAFYIKSDDEFPEVVDFVNSISEKYNLEVLELEGPLKSGLICLKNKKPEIVATPMGSRHSDPKAAKMKSKCEWTEEGWPSFLRVNFLFFNKLTDSKKVWLLSSLGVQSHLFTSNEMSHLQMNFYAIWNFISHKNNYCSVELRCSERSKLEQWKSVCPLLDFSYSDIWILLRYLNIPYCCLYDQGYSSLGERKKTAKNPHLKIIENGEGERYFPAYMLKDEKSERIFREDRVSEDECVLKN</sequence>
<evidence type="ECO:0000313" key="1">
    <source>
        <dbReference type="EMBL" id="CAK5076284.1"/>
    </source>
</evidence>
<keyword evidence="2" id="KW-1185">Reference proteome</keyword>
<name>A0ACB0ZBG7_MELEN</name>
<protein>
    <submittedName>
        <fullName evidence="1">Uncharacterized protein</fullName>
    </submittedName>
</protein>